<organism evidence="2 3">
    <name type="scientific">Nakamurella leprariae</name>
    <dbReference type="NCBI Taxonomy" id="2803911"/>
    <lineage>
        <taxon>Bacteria</taxon>
        <taxon>Bacillati</taxon>
        <taxon>Actinomycetota</taxon>
        <taxon>Actinomycetes</taxon>
        <taxon>Nakamurellales</taxon>
        <taxon>Nakamurellaceae</taxon>
        <taxon>Nakamurella</taxon>
    </lineage>
</organism>
<evidence type="ECO:0000313" key="2">
    <source>
        <dbReference type="EMBL" id="MBM9469427.1"/>
    </source>
</evidence>
<sequence>MSDQRDERPDDELAHRPRVPVDQDHEPAGTDEEISEQLSVDPDRDGEKG</sequence>
<dbReference type="Proteomes" id="UP000663792">
    <property type="component" value="Unassembled WGS sequence"/>
</dbReference>
<evidence type="ECO:0000256" key="1">
    <source>
        <dbReference type="SAM" id="MobiDB-lite"/>
    </source>
</evidence>
<dbReference type="RefSeq" id="WP_205262388.1">
    <property type="nucleotide sequence ID" value="NZ_JAERWK010000026.1"/>
</dbReference>
<keyword evidence="3" id="KW-1185">Reference proteome</keyword>
<feature type="region of interest" description="Disordered" evidence="1">
    <location>
        <begin position="1"/>
        <end position="49"/>
    </location>
</feature>
<gene>
    <name evidence="2" type="ORF">JL106_19240</name>
</gene>
<evidence type="ECO:0000313" key="3">
    <source>
        <dbReference type="Proteomes" id="UP000663792"/>
    </source>
</evidence>
<protein>
    <submittedName>
        <fullName evidence="2">Uncharacterized protein</fullName>
    </submittedName>
</protein>
<dbReference type="AlphaFoldDB" id="A0A938YEW1"/>
<proteinExistence type="predicted"/>
<accession>A0A938YEW1</accession>
<reference evidence="2" key="1">
    <citation type="submission" date="2021-01" db="EMBL/GenBank/DDBJ databases">
        <title>YIM 132084 draft genome.</title>
        <authorList>
            <person name="An D."/>
        </authorList>
    </citation>
    <scope>NUCLEOTIDE SEQUENCE</scope>
    <source>
        <strain evidence="2">YIM 132084</strain>
    </source>
</reference>
<name>A0A938YEW1_9ACTN</name>
<comment type="caution">
    <text evidence="2">The sequence shown here is derived from an EMBL/GenBank/DDBJ whole genome shotgun (WGS) entry which is preliminary data.</text>
</comment>
<feature type="compositionally biased region" description="Basic and acidic residues" evidence="1">
    <location>
        <begin position="1"/>
        <end position="28"/>
    </location>
</feature>
<dbReference type="EMBL" id="JAERWK010000026">
    <property type="protein sequence ID" value="MBM9469427.1"/>
    <property type="molecule type" value="Genomic_DNA"/>
</dbReference>